<accession>A0ABQ2WYM8</accession>
<name>A0ABQ2WYM8_9ACTN</name>
<dbReference type="InterPro" id="IPR007815">
    <property type="entry name" value="Emycin_Estase"/>
</dbReference>
<evidence type="ECO:0000313" key="2">
    <source>
        <dbReference type="EMBL" id="GGW81137.1"/>
    </source>
</evidence>
<dbReference type="InterPro" id="IPR052036">
    <property type="entry name" value="Hydrolase/PRTase-associated"/>
</dbReference>
<evidence type="ECO:0008006" key="4">
    <source>
        <dbReference type="Google" id="ProtNLM"/>
    </source>
</evidence>
<feature type="chain" id="PRO_5046696005" description="Erythromycin esterase" evidence="1">
    <location>
        <begin position="31"/>
        <end position="453"/>
    </location>
</feature>
<dbReference type="PIRSF" id="PIRSF036794">
    <property type="entry name" value="UCP_erythr_ester"/>
    <property type="match status" value="1"/>
</dbReference>
<organism evidence="2 3">
    <name type="scientific">Streptomyces lomondensis</name>
    <dbReference type="NCBI Taxonomy" id="68229"/>
    <lineage>
        <taxon>Bacteria</taxon>
        <taxon>Bacillati</taxon>
        <taxon>Actinomycetota</taxon>
        <taxon>Actinomycetes</taxon>
        <taxon>Kitasatosporales</taxon>
        <taxon>Streptomycetaceae</taxon>
        <taxon>Streptomyces</taxon>
    </lineage>
</organism>
<evidence type="ECO:0000256" key="1">
    <source>
        <dbReference type="SAM" id="SignalP"/>
    </source>
</evidence>
<sequence length="453" mass="51474">MGTYADMSCLRPWTFVVLVLILLAPAPAAAAPGTPGDPVVPVLERAASPLRTAKPGGDVSDLRPVGRAVGEAVVVGMGEATHGSHEFLAMKDRVFRYLVERRGFRTFALETAWSTGVRLDDYVVHGKGDPERIMREDFQYTYVLNPTVENLELVEWMREYNRRHPQDPVRFMGDDWGYTGPELYDRVTDYVARVRPDLSPRFDELYRGLRPAVPSGEYQKAYLTRPLAERREMASRTGRARELLESLEPPRDEDGRREFAEVLRHATVIDQTATGYGFDFEDPRQLAEAMRWRDDVMADNVVWWHRHTGHRILLAAHNNHIGYEPENPQVLPKTQGAFLRDRLGSGYVSVGLTFGRGSFKATDPEEVHMLTHTVGPARPGSNEHTLDQVRYDRYVLDLRTAPGPARPWLAEARPTRSVGTAYPEERNWFDIALGRCFDVLIHQDRVREVDLLS</sequence>
<dbReference type="Gene3D" id="1.20.1440.30">
    <property type="entry name" value="Biosynthetic Protein domain"/>
    <property type="match status" value="1"/>
</dbReference>
<dbReference type="RefSeq" id="WP_229906263.1">
    <property type="nucleotide sequence ID" value="NZ_BMWC01000001.1"/>
</dbReference>
<protein>
    <recommendedName>
        <fullName evidence="4">Erythromycin esterase</fullName>
    </recommendedName>
</protein>
<gene>
    <name evidence="2" type="ORF">GCM10010383_06290</name>
</gene>
<dbReference type="Gene3D" id="3.40.1660.10">
    <property type="entry name" value="EreA-like (biosynthetic domain)"/>
    <property type="match status" value="1"/>
</dbReference>
<keyword evidence="1" id="KW-0732">Signal</keyword>
<feature type="signal peptide" evidence="1">
    <location>
        <begin position="1"/>
        <end position="30"/>
    </location>
</feature>
<dbReference type="PANTHER" id="PTHR31299">
    <property type="entry name" value="ESTERASE, PUTATIVE (AFU_ORTHOLOGUE AFUA_1G05850)-RELATED"/>
    <property type="match status" value="1"/>
</dbReference>
<dbReference type="Pfam" id="PF05139">
    <property type="entry name" value="Erythro_esteras"/>
    <property type="match status" value="1"/>
</dbReference>
<dbReference type="CDD" id="cd14728">
    <property type="entry name" value="Ere-like"/>
    <property type="match status" value="1"/>
</dbReference>
<dbReference type="EMBL" id="BMWC01000001">
    <property type="protein sequence ID" value="GGW81137.1"/>
    <property type="molecule type" value="Genomic_DNA"/>
</dbReference>
<proteinExistence type="predicted"/>
<dbReference type="Gene3D" id="3.30.1870.10">
    <property type="entry name" value="EreA-like, domain 2"/>
    <property type="match status" value="1"/>
</dbReference>
<dbReference type="SUPFAM" id="SSF159501">
    <property type="entry name" value="EreA/ChaN-like"/>
    <property type="match status" value="1"/>
</dbReference>
<dbReference type="PANTHER" id="PTHR31299:SF0">
    <property type="entry name" value="ESTERASE, PUTATIVE (AFU_ORTHOLOGUE AFUA_1G05850)-RELATED"/>
    <property type="match status" value="1"/>
</dbReference>
<comment type="caution">
    <text evidence="2">The sequence shown here is derived from an EMBL/GenBank/DDBJ whole genome shotgun (WGS) entry which is preliminary data.</text>
</comment>
<dbReference type="InterPro" id="IPR014622">
    <property type="entry name" value="UCP036794_erythomycin"/>
</dbReference>
<reference evidence="3" key="1">
    <citation type="journal article" date="2019" name="Int. J. Syst. Evol. Microbiol.">
        <title>The Global Catalogue of Microorganisms (GCM) 10K type strain sequencing project: providing services to taxonomists for standard genome sequencing and annotation.</title>
        <authorList>
            <consortium name="The Broad Institute Genomics Platform"/>
            <consortium name="The Broad Institute Genome Sequencing Center for Infectious Disease"/>
            <person name="Wu L."/>
            <person name="Ma J."/>
        </authorList>
    </citation>
    <scope>NUCLEOTIDE SEQUENCE [LARGE SCALE GENOMIC DNA]</scope>
    <source>
        <strain evidence="3">JCM 4866</strain>
    </source>
</reference>
<keyword evidence="3" id="KW-1185">Reference proteome</keyword>
<dbReference type="Proteomes" id="UP000617743">
    <property type="component" value="Unassembled WGS sequence"/>
</dbReference>
<evidence type="ECO:0000313" key="3">
    <source>
        <dbReference type="Proteomes" id="UP000617743"/>
    </source>
</evidence>